<keyword evidence="1" id="KW-0648">Protein biosynthesis</keyword>
<name>A0ACC1IAJ0_9FUNG</name>
<proteinExistence type="predicted"/>
<comment type="caution">
    <text evidence="1">The sequence shown here is derived from an EMBL/GenBank/DDBJ whole genome shotgun (WGS) entry which is preliminary data.</text>
</comment>
<dbReference type="EMBL" id="JANBPG010001582">
    <property type="protein sequence ID" value="KAJ1889243.1"/>
    <property type="molecule type" value="Genomic_DNA"/>
</dbReference>
<keyword evidence="1" id="KW-0396">Initiation factor</keyword>
<gene>
    <name evidence="1" type="primary">GCD1_2</name>
    <name evidence="1" type="ORF">LPJ66_008138</name>
</gene>
<reference evidence="1" key="1">
    <citation type="submission" date="2022-07" db="EMBL/GenBank/DDBJ databases">
        <title>Phylogenomic reconstructions and comparative analyses of Kickxellomycotina fungi.</title>
        <authorList>
            <person name="Reynolds N.K."/>
            <person name="Stajich J.E."/>
            <person name="Barry K."/>
            <person name="Grigoriev I.V."/>
            <person name="Crous P."/>
            <person name="Smith M.E."/>
        </authorList>
    </citation>
    <scope>NUCLEOTIDE SEQUENCE</scope>
    <source>
        <strain evidence="1">Benny 63K</strain>
    </source>
</reference>
<evidence type="ECO:0000313" key="2">
    <source>
        <dbReference type="Proteomes" id="UP001150581"/>
    </source>
</evidence>
<organism evidence="1 2">
    <name type="scientific">Kickxella alabastrina</name>
    <dbReference type="NCBI Taxonomy" id="61397"/>
    <lineage>
        <taxon>Eukaryota</taxon>
        <taxon>Fungi</taxon>
        <taxon>Fungi incertae sedis</taxon>
        <taxon>Zoopagomycota</taxon>
        <taxon>Kickxellomycotina</taxon>
        <taxon>Kickxellomycetes</taxon>
        <taxon>Kickxellales</taxon>
        <taxon>Kickxellaceae</taxon>
        <taxon>Kickxella</taxon>
    </lineage>
</organism>
<evidence type="ECO:0000313" key="1">
    <source>
        <dbReference type="EMBL" id="KAJ1889243.1"/>
    </source>
</evidence>
<accession>A0ACC1IAJ0</accession>
<sequence length="445" mass="49275">MFGATSQPYDAREPEFKAVVLTMSDNDMYPLTERNNMTKALLPIANKPMLWYILQWLEQGGILDIKIVTTRESEADISNYIEVYKGMSNITVKGLSEVSGSADALRQLAPQIKGDVIVVPCDLLIDVPAVHFLDLFRIRRPAMATMFYEVMRSEGGGGSSKARVPLPVVGIDQPTSRLVLLEDVESDEELQLPMSLIRRFPSMAVSDKMQDSHVYVLQKWLLDYIVNNTDIESLQDDLLPLLVSAQSDPELFESSKLEKYMLKASSEQDVADDHDAAALQFELSESAAKPTDPTSSDSLQVFVYIRRGGIAGRADQIPQYCDLNYIATKLSIDPRVEESAELLKNVQVSADSMVGQSSKLGERCLVKRSVIGPHCIIGHNVKITNSVIMDHVTIGDNAVIESSILCKEATIPDGFQITNCEIGAKVSVFENSSLNKKTRTVDDYM</sequence>
<keyword evidence="2" id="KW-1185">Reference proteome</keyword>
<dbReference type="Proteomes" id="UP001150581">
    <property type="component" value="Unassembled WGS sequence"/>
</dbReference>
<protein>
    <submittedName>
        <fullName evidence="1">Translation initiation factor eIF-2B subunit gamma</fullName>
    </submittedName>
</protein>